<sequence length="202" mass="23065">MGKYDNRIDLYIDNAAAFAQPILNHLRMLVHEACPEIIETIKWGCPHFDYKGPVCGMAAFKNHCSFGFWKASLIPDLRHLTGEDKPHSMGHLGKLESVEDLPGDDVLITYIQNAVILNKEGVKVPKKPAAPKVALQVPDDFVERLVSVPQAGINFEKFSYSQKKDYLEWFSEAKTEATRNKRMDTALEWITEGKSRNWKYQR</sequence>
<name>A0A0D0GSF4_9SPHI</name>
<dbReference type="SUPFAM" id="SSF159888">
    <property type="entry name" value="YdhG-like"/>
    <property type="match status" value="1"/>
</dbReference>
<dbReference type="InterPro" id="IPR014922">
    <property type="entry name" value="YdhG-like"/>
</dbReference>
<dbReference type="AlphaFoldDB" id="A0A0D0GSF4"/>
<gene>
    <name evidence="2" type="ORF">TH53_10005</name>
</gene>
<evidence type="ECO:0000259" key="1">
    <source>
        <dbReference type="Pfam" id="PF08818"/>
    </source>
</evidence>
<proteinExistence type="predicted"/>
<evidence type="ECO:0000313" key="3">
    <source>
        <dbReference type="Proteomes" id="UP000032049"/>
    </source>
</evidence>
<evidence type="ECO:0000313" key="2">
    <source>
        <dbReference type="EMBL" id="KIO77341.1"/>
    </source>
</evidence>
<dbReference type="Pfam" id="PF08818">
    <property type="entry name" value="DUF1801"/>
    <property type="match status" value="1"/>
</dbReference>
<reference evidence="2 3" key="1">
    <citation type="submission" date="2015-01" db="EMBL/GenBank/DDBJ databases">
        <title>Draft genome sequence of Pedobacter sp. NL19 isolated from sludge of an effluent treatment pond in an abandoned uranium mine.</title>
        <authorList>
            <person name="Santos T."/>
            <person name="Caetano T."/>
            <person name="Covas C."/>
            <person name="Cruz A."/>
            <person name="Mendo S."/>
        </authorList>
    </citation>
    <scope>NUCLEOTIDE SEQUENCE [LARGE SCALE GENOMIC DNA]</scope>
    <source>
        <strain evidence="2 3">NL19</strain>
    </source>
</reference>
<comment type="caution">
    <text evidence="2">The sequence shown here is derived from an EMBL/GenBank/DDBJ whole genome shotgun (WGS) entry which is preliminary data.</text>
</comment>
<organism evidence="2 3">
    <name type="scientific">Pedobacter lusitanus</name>
    <dbReference type="NCBI Taxonomy" id="1503925"/>
    <lineage>
        <taxon>Bacteria</taxon>
        <taxon>Pseudomonadati</taxon>
        <taxon>Bacteroidota</taxon>
        <taxon>Sphingobacteriia</taxon>
        <taxon>Sphingobacteriales</taxon>
        <taxon>Sphingobacteriaceae</taxon>
        <taxon>Pedobacter</taxon>
    </lineage>
</organism>
<keyword evidence="3" id="KW-1185">Reference proteome</keyword>
<dbReference type="STRING" id="1503925.TH53_10005"/>
<dbReference type="EMBL" id="JXRA01000039">
    <property type="protein sequence ID" value="KIO77341.1"/>
    <property type="molecule type" value="Genomic_DNA"/>
</dbReference>
<dbReference type="Proteomes" id="UP000032049">
    <property type="component" value="Unassembled WGS sequence"/>
</dbReference>
<feature type="domain" description="YdhG-like" evidence="1">
    <location>
        <begin position="20"/>
        <end position="115"/>
    </location>
</feature>
<accession>A0A0D0GSF4</accession>
<protein>
    <recommendedName>
        <fullName evidence="1">YdhG-like domain-containing protein</fullName>
    </recommendedName>
</protein>
<dbReference type="Gene3D" id="3.90.1150.200">
    <property type="match status" value="1"/>
</dbReference>
<dbReference type="OrthoDB" id="9800461at2"/>
<dbReference type="RefSeq" id="WP_041881312.1">
    <property type="nucleotide sequence ID" value="NZ_CP157278.1"/>
</dbReference>
<dbReference type="Pfam" id="PF13376">
    <property type="entry name" value="OmdA"/>
    <property type="match status" value="1"/>
</dbReference>